<keyword evidence="4" id="KW-1133">Transmembrane helix</keyword>
<evidence type="ECO:0000259" key="6">
    <source>
        <dbReference type="Pfam" id="PF03799"/>
    </source>
</evidence>
<organism evidence="8">
    <name type="scientific">freshwater metagenome</name>
    <dbReference type="NCBI Taxonomy" id="449393"/>
    <lineage>
        <taxon>unclassified sequences</taxon>
        <taxon>metagenomes</taxon>
        <taxon>ecological metagenomes</taxon>
    </lineage>
</organism>
<dbReference type="Pfam" id="PF08478">
    <property type="entry name" value="POTRA_1"/>
    <property type="match status" value="1"/>
</dbReference>
<sequence>MRRRFTLVALPILMIAGATYALGYSTLFTVSSVEIIGSRLNVNPGVIKGEKLARIQPKVIATKFENLAWVKKAEVSRDWISGKVTVRILERTPVALYNGKAFDVEGKSFQLQNANRSDLIQIQAIDATSALKAVDLINSLDSQLSQTLKSIKVQNSGSLDLQLAQGDRILEVKWGINSENELKTRVYQRILALPENNKITKIDLSAPHAPIVN</sequence>
<dbReference type="GO" id="GO:0051301">
    <property type="term" value="P:cell division"/>
    <property type="evidence" value="ECO:0007669"/>
    <property type="project" value="UniProtKB-KW"/>
</dbReference>
<gene>
    <name evidence="8" type="ORF">UFOPK2046_00281</name>
</gene>
<keyword evidence="5" id="KW-0131">Cell cycle</keyword>
<name>A0A6J6IYK7_9ZZZZ</name>
<dbReference type="Pfam" id="PF03799">
    <property type="entry name" value="FtsQ_DivIB_C"/>
    <property type="match status" value="1"/>
</dbReference>
<keyword evidence="3" id="KW-0812">Transmembrane</keyword>
<accession>A0A6J6IYK7</accession>
<dbReference type="InterPro" id="IPR013685">
    <property type="entry name" value="POTRA_FtsQ_type"/>
</dbReference>
<evidence type="ECO:0000256" key="1">
    <source>
        <dbReference type="ARBA" id="ARBA00022475"/>
    </source>
</evidence>
<dbReference type="EMBL" id="CAEZVP010000031">
    <property type="protein sequence ID" value="CAB4629661.1"/>
    <property type="molecule type" value="Genomic_DNA"/>
</dbReference>
<evidence type="ECO:0000313" key="8">
    <source>
        <dbReference type="EMBL" id="CAB4629661.1"/>
    </source>
</evidence>
<evidence type="ECO:0000256" key="4">
    <source>
        <dbReference type="ARBA" id="ARBA00022989"/>
    </source>
</evidence>
<reference evidence="8" key="1">
    <citation type="submission" date="2020-05" db="EMBL/GenBank/DDBJ databases">
        <authorList>
            <person name="Chiriac C."/>
            <person name="Salcher M."/>
            <person name="Ghai R."/>
            <person name="Kavagutti S V."/>
        </authorList>
    </citation>
    <scope>NUCLEOTIDE SEQUENCE</scope>
</reference>
<dbReference type="InterPro" id="IPR005548">
    <property type="entry name" value="Cell_div_FtsQ/DivIB_C"/>
</dbReference>
<proteinExistence type="predicted"/>
<keyword evidence="4" id="KW-0472">Membrane</keyword>
<feature type="domain" description="Cell division protein FtsQ/DivIB C-terminal" evidence="6">
    <location>
        <begin position="102"/>
        <end position="204"/>
    </location>
</feature>
<protein>
    <submittedName>
        <fullName evidence="8">Unannotated protein</fullName>
    </submittedName>
</protein>
<evidence type="ECO:0000256" key="3">
    <source>
        <dbReference type="ARBA" id="ARBA00022692"/>
    </source>
</evidence>
<evidence type="ECO:0000256" key="5">
    <source>
        <dbReference type="ARBA" id="ARBA00023306"/>
    </source>
</evidence>
<keyword evidence="1" id="KW-1003">Cell membrane</keyword>
<feature type="domain" description="POTRA" evidence="7">
    <location>
        <begin position="48"/>
        <end position="91"/>
    </location>
</feature>
<dbReference type="AlphaFoldDB" id="A0A6J6IYK7"/>
<evidence type="ECO:0000259" key="7">
    <source>
        <dbReference type="Pfam" id="PF08478"/>
    </source>
</evidence>
<keyword evidence="2" id="KW-0132">Cell division</keyword>
<evidence type="ECO:0000256" key="2">
    <source>
        <dbReference type="ARBA" id="ARBA00022618"/>
    </source>
</evidence>